<keyword evidence="5" id="KW-1185">Reference proteome</keyword>
<sequence>MKKNILLAALLLGTSYVGAQITQADEPAVGASINLYIIDSLAPEYENVTGNGVTWDYSTYGGYGASYARLLENVDPASTPNASTYASSTSAMSLQDGLTRFSNSTATEANSQGFVFNEVSFGEMRLVLDADEAQIASYPMNVSDQVIDSYAGTLYYSFNGIPTSSATIGTVSTTFDGEGTLMLAQGNTFNNVKRVTTIDTSVATIAAIGSTLELVRRQYDYYDYATSKLPIFSIVYFKIKMQGATNPLSESKVVLSSILPVGFVGVESVECPTGCETKVFPNPATSKLNVTVGEDAQVSIYSMTGELVTSRTVKKGMDAKFDVSEYSQGVYLVKIEGNTTRKVERVVIQ</sequence>
<evidence type="ECO:0000313" key="5">
    <source>
        <dbReference type="Proteomes" id="UP000236454"/>
    </source>
</evidence>
<feature type="chain" id="PRO_5014673678" evidence="2">
    <location>
        <begin position="20"/>
        <end position="349"/>
    </location>
</feature>
<dbReference type="OrthoDB" id="1466389at2"/>
<name>A0A1I6Y7H0_9FLAO</name>
<evidence type="ECO:0000256" key="1">
    <source>
        <dbReference type="ARBA" id="ARBA00022729"/>
    </source>
</evidence>
<dbReference type="RefSeq" id="WP_090246391.1">
    <property type="nucleotide sequence ID" value="NZ_FPAS01000001.1"/>
</dbReference>
<organism evidence="4 5">
    <name type="scientific">Lishizhenia tianjinensis</name>
    <dbReference type="NCBI Taxonomy" id="477690"/>
    <lineage>
        <taxon>Bacteria</taxon>
        <taxon>Pseudomonadati</taxon>
        <taxon>Bacteroidota</taxon>
        <taxon>Flavobacteriia</taxon>
        <taxon>Flavobacteriales</taxon>
        <taxon>Crocinitomicaceae</taxon>
        <taxon>Lishizhenia</taxon>
    </lineage>
</organism>
<evidence type="ECO:0000259" key="3">
    <source>
        <dbReference type="Pfam" id="PF18962"/>
    </source>
</evidence>
<evidence type="ECO:0000256" key="2">
    <source>
        <dbReference type="SAM" id="SignalP"/>
    </source>
</evidence>
<protein>
    <submittedName>
        <fullName evidence="4">Por secretion system C-terminal sorting domain-containing protein</fullName>
    </submittedName>
</protein>
<keyword evidence="1 2" id="KW-0732">Signal</keyword>
<proteinExistence type="predicted"/>
<gene>
    <name evidence="4" type="ORF">SAMN05216474_0706</name>
</gene>
<feature type="signal peptide" evidence="2">
    <location>
        <begin position="1"/>
        <end position="19"/>
    </location>
</feature>
<feature type="domain" description="Secretion system C-terminal sorting" evidence="3">
    <location>
        <begin position="279"/>
        <end position="348"/>
    </location>
</feature>
<dbReference type="Pfam" id="PF18962">
    <property type="entry name" value="Por_Secre_tail"/>
    <property type="match status" value="1"/>
</dbReference>
<evidence type="ECO:0000313" key="4">
    <source>
        <dbReference type="EMBL" id="SFT46436.1"/>
    </source>
</evidence>
<dbReference type="NCBIfam" id="TIGR04183">
    <property type="entry name" value="Por_Secre_tail"/>
    <property type="match status" value="1"/>
</dbReference>
<accession>A0A1I6Y7H0</accession>
<dbReference type="EMBL" id="FPAS01000001">
    <property type="protein sequence ID" value="SFT46436.1"/>
    <property type="molecule type" value="Genomic_DNA"/>
</dbReference>
<dbReference type="AlphaFoldDB" id="A0A1I6Y7H0"/>
<dbReference type="Proteomes" id="UP000236454">
    <property type="component" value="Unassembled WGS sequence"/>
</dbReference>
<dbReference type="InterPro" id="IPR026444">
    <property type="entry name" value="Secre_tail"/>
</dbReference>
<dbReference type="STRING" id="477690.SAMN05216474_0706"/>
<reference evidence="4 5" key="1">
    <citation type="submission" date="2016-10" db="EMBL/GenBank/DDBJ databases">
        <authorList>
            <person name="de Groot N.N."/>
        </authorList>
    </citation>
    <scope>NUCLEOTIDE SEQUENCE [LARGE SCALE GENOMIC DNA]</scope>
    <source>
        <strain evidence="4 5">CGMCC 1.7005</strain>
    </source>
</reference>